<feature type="transmembrane region" description="Helical" evidence="6">
    <location>
        <begin position="80"/>
        <end position="103"/>
    </location>
</feature>
<evidence type="ECO:0000256" key="6">
    <source>
        <dbReference type="SAM" id="Phobius"/>
    </source>
</evidence>
<evidence type="ECO:0000256" key="3">
    <source>
        <dbReference type="ARBA" id="ARBA00022692"/>
    </source>
</evidence>
<dbReference type="InterPro" id="IPR039204">
    <property type="entry name" value="MRS2-like"/>
</dbReference>
<comment type="caution">
    <text evidence="7">The sequence shown here is derived from an EMBL/GenBank/DDBJ whole genome shotgun (WGS) entry which is preliminary data.</text>
</comment>
<accession>A0AAE1XMD7</accession>
<dbReference type="PANTHER" id="PTHR13890:SF26">
    <property type="entry name" value="MAGNESIUM TRANSPORTER MRS2-1"/>
    <property type="match status" value="1"/>
</dbReference>
<feature type="transmembrane region" description="Helical" evidence="6">
    <location>
        <begin position="47"/>
        <end position="68"/>
    </location>
</feature>
<dbReference type="Proteomes" id="UP001293254">
    <property type="component" value="Unassembled WGS sequence"/>
</dbReference>
<dbReference type="Gene3D" id="1.20.58.340">
    <property type="entry name" value="Magnesium transport protein CorA, transmembrane region"/>
    <property type="match status" value="2"/>
</dbReference>
<keyword evidence="3 6" id="KW-0812">Transmembrane</keyword>
<dbReference type="InterPro" id="IPR002523">
    <property type="entry name" value="MgTranspt_CorA/ZnTranspt_ZntB"/>
</dbReference>
<organism evidence="7 8">
    <name type="scientific">Sesamum alatum</name>
    <dbReference type="NCBI Taxonomy" id="300844"/>
    <lineage>
        <taxon>Eukaryota</taxon>
        <taxon>Viridiplantae</taxon>
        <taxon>Streptophyta</taxon>
        <taxon>Embryophyta</taxon>
        <taxon>Tracheophyta</taxon>
        <taxon>Spermatophyta</taxon>
        <taxon>Magnoliopsida</taxon>
        <taxon>eudicotyledons</taxon>
        <taxon>Gunneridae</taxon>
        <taxon>Pentapetalae</taxon>
        <taxon>asterids</taxon>
        <taxon>lamiids</taxon>
        <taxon>Lamiales</taxon>
        <taxon>Pedaliaceae</taxon>
        <taxon>Sesamum</taxon>
    </lineage>
</organism>
<gene>
    <name evidence="7" type="ORF">Salat_2814400</name>
</gene>
<evidence type="ECO:0000256" key="4">
    <source>
        <dbReference type="ARBA" id="ARBA00022989"/>
    </source>
</evidence>
<comment type="subcellular location">
    <subcellularLocation>
        <location evidence="1">Membrane</location>
        <topology evidence="1">Multi-pass membrane protein</topology>
    </subcellularLocation>
</comment>
<keyword evidence="8" id="KW-1185">Reference proteome</keyword>
<dbReference type="GO" id="GO:0016020">
    <property type="term" value="C:membrane"/>
    <property type="evidence" value="ECO:0007669"/>
    <property type="project" value="UniProtKB-SubCell"/>
</dbReference>
<dbReference type="EMBL" id="JACGWO010000012">
    <property type="protein sequence ID" value="KAK4414016.1"/>
    <property type="molecule type" value="Genomic_DNA"/>
</dbReference>
<evidence type="ECO:0000256" key="5">
    <source>
        <dbReference type="ARBA" id="ARBA00023136"/>
    </source>
</evidence>
<reference evidence="7" key="2">
    <citation type="journal article" date="2024" name="Plant">
        <title>Genomic evolution and insights into agronomic trait innovations of Sesamum species.</title>
        <authorList>
            <person name="Miao H."/>
            <person name="Wang L."/>
            <person name="Qu L."/>
            <person name="Liu H."/>
            <person name="Sun Y."/>
            <person name="Le M."/>
            <person name="Wang Q."/>
            <person name="Wei S."/>
            <person name="Zheng Y."/>
            <person name="Lin W."/>
            <person name="Duan Y."/>
            <person name="Cao H."/>
            <person name="Xiong S."/>
            <person name="Wang X."/>
            <person name="Wei L."/>
            <person name="Li C."/>
            <person name="Ma Q."/>
            <person name="Ju M."/>
            <person name="Zhao R."/>
            <person name="Li G."/>
            <person name="Mu C."/>
            <person name="Tian Q."/>
            <person name="Mei H."/>
            <person name="Zhang T."/>
            <person name="Gao T."/>
            <person name="Zhang H."/>
        </authorList>
    </citation>
    <scope>NUCLEOTIDE SEQUENCE</scope>
    <source>
        <strain evidence="7">3651</strain>
    </source>
</reference>
<dbReference type="AlphaFoldDB" id="A0AAE1XMD7"/>
<evidence type="ECO:0000313" key="8">
    <source>
        <dbReference type="Proteomes" id="UP001293254"/>
    </source>
</evidence>
<protein>
    <submittedName>
        <fullName evidence="7">Magnesium transporter MRS2-1</fullName>
    </submittedName>
</protein>
<dbReference type="Pfam" id="PF01544">
    <property type="entry name" value="CorA"/>
    <property type="match status" value="1"/>
</dbReference>
<keyword evidence="4 6" id="KW-1133">Transmembrane helix</keyword>
<proteinExistence type="inferred from homology"/>
<reference evidence="7" key="1">
    <citation type="submission" date="2020-06" db="EMBL/GenBank/DDBJ databases">
        <authorList>
            <person name="Li T."/>
            <person name="Hu X."/>
            <person name="Zhang T."/>
            <person name="Song X."/>
            <person name="Zhang H."/>
            <person name="Dai N."/>
            <person name="Sheng W."/>
            <person name="Hou X."/>
            <person name="Wei L."/>
        </authorList>
    </citation>
    <scope>NUCLEOTIDE SEQUENCE</scope>
    <source>
        <strain evidence="7">3651</strain>
        <tissue evidence="7">Leaf</tissue>
    </source>
</reference>
<evidence type="ECO:0000256" key="1">
    <source>
        <dbReference type="ARBA" id="ARBA00004141"/>
    </source>
</evidence>
<keyword evidence="5 6" id="KW-0472">Membrane</keyword>
<comment type="similarity">
    <text evidence="2">Belongs to the CorA metal ion transporter (MIT) (TC 1.A.35.5) family.</text>
</comment>
<dbReference type="SUPFAM" id="SSF144083">
    <property type="entry name" value="Magnesium transport protein CorA, transmembrane region"/>
    <property type="match status" value="1"/>
</dbReference>
<dbReference type="PANTHER" id="PTHR13890">
    <property type="entry name" value="RNA SPLICING PROTEIN MRS2, MITOCHONDRIAL"/>
    <property type="match status" value="1"/>
</dbReference>
<dbReference type="GO" id="GO:0015095">
    <property type="term" value="F:magnesium ion transmembrane transporter activity"/>
    <property type="evidence" value="ECO:0007669"/>
    <property type="project" value="TreeGrafter"/>
</dbReference>
<evidence type="ECO:0000313" key="7">
    <source>
        <dbReference type="EMBL" id="KAK4414016.1"/>
    </source>
</evidence>
<name>A0AAE1XMD7_9LAMI</name>
<evidence type="ECO:0000256" key="2">
    <source>
        <dbReference type="ARBA" id="ARBA00007535"/>
    </source>
</evidence>
<sequence>MLLDEYIVSIDNTLRKLITMKEYIQSTEDYINIHLDYVRNQLMQFELLLTIASFVFGIFGVVCGIFGMNFPVAMFHDAAAFKWVLIITRVCGIVIFFAFLLFFRYKRLIPV</sequence>
<dbReference type="InterPro" id="IPR045863">
    <property type="entry name" value="CorA_TM1_TM2"/>
</dbReference>